<dbReference type="SUPFAM" id="SSF141868">
    <property type="entry name" value="EAL domain-like"/>
    <property type="match status" value="1"/>
</dbReference>
<feature type="domain" description="EAL" evidence="1">
    <location>
        <begin position="213"/>
        <end position="466"/>
    </location>
</feature>
<dbReference type="STRING" id="640512.BC1003_5243"/>
<dbReference type="KEGG" id="bgf:BC1003_5243"/>
<dbReference type="eggNOG" id="COG5001">
    <property type="taxonomic scope" value="Bacteria"/>
</dbReference>
<dbReference type="InterPro" id="IPR000160">
    <property type="entry name" value="GGDEF_dom"/>
</dbReference>
<evidence type="ECO:0000259" key="1">
    <source>
        <dbReference type="PROSITE" id="PS50883"/>
    </source>
</evidence>
<sequence length="475" mass="51257">MTEQVPALSASRSDLRVHPAWTDSAFAAATARTHGYGHPAHGSFIDSLTGVYNRAYATGRAQQWLRSARAAHVAMIVINLDCFSRINDMADYDLGDRLLRSVAQRLAGRVAANDLLARIGGDEFVIVTDGHRDVPTLPTYARQILGLFAEPFVIAGRAYRLSASGGVALGAGHLRDAAVLMRDAGAAMRRAKTQGPGSLRFFTGDMHEAAQRRFSIEERLRGALDASEFRLAYQPVVNAAARETVGVEALLRWTSSELGDVSPAEFVPIAEQAGLMESIGGWVMEQACAQVADWRWSIAPDVTVSINISPVQFNEHLVQHVAACLANTGLEPSALQLEITEGMLMPDDPTIGATISALTRMGVRLAIDDFGTGYASMSYLKRFSPHGLKIDRSFVAGLPHDKDCAAIAHALVRMAHACAMSVTAEGVETEEQASLLREMGCDFLQGFLFGRPGSAAECSGKLSRASRFATRREQR</sequence>
<dbReference type="HOGENOM" id="CLU_000445_70_50_4"/>
<dbReference type="InterPro" id="IPR035919">
    <property type="entry name" value="EAL_sf"/>
</dbReference>
<gene>
    <name evidence="3" type="ordered locus">BC1003_5243</name>
</gene>
<dbReference type="PANTHER" id="PTHR44757:SF2">
    <property type="entry name" value="BIOFILM ARCHITECTURE MAINTENANCE PROTEIN MBAA"/>
    <property type="match status" value="1"/>
</dbReference>
<accession>E1TDN7</accession>
<dbReference type="CDD" id="cd01949">
    <property type="entry name" value="GGDEF"/>
    <property type="match status" value="1"/>
</dbReference>
<dbReference type="PANTHER" id="PTHR44757">
    <property type="entry name" value="DIGUANYLATE CYCLASE DGCP"/>
    <property type="match status" value="1"/>
</dbReference>
<evidence type="ECO:0000259" key="2">
    <source>
        <dbReference type="PROSITE" id="PS50887"/>
    </source>
</evidence>
<dbReference type="InterPro" id="IPR001633">
    <property type="entry name" value="EAL_dom"/>
</dbReference>
<dbReference type="PROSITE" id="PS50883">
    <property type="entry name" value="EAL"/>
    <property type="match status" value="1"/>
</dbReference>
<dbReference type="Pfam" id="PF00990">
    <property type="entry name" value="GGDEF"/>
    <property type="match status" value="1"/>
</dbReference>
<dbReference type="Gene3D" id="3.20.20.450">
    <property type="entry name" value="EAL domain"/>
    <property type="match status" value="1"/>
</dbReference>
<organism evidence="3">
    <name type="scientific">Burkholderia sp. (strain CCGE1003)</name>
    <dbReference type="NCBI Taxonomy" id="640512"/>
    <lineage>
        <taxon>Bacteria</taxon>
        <taxon>Pseudomonadati</taxon>
        <taxon>Pseudomonadota</taxon>
        <taxon>Betaproteobacteria</taxon>
        <taxon>Burkholderiales</taxon>
        <taxon>Burkholderiaceae</taxon>
        <taxon>Burkholderia</taxon>
    </lineage>
</organism>
<dbReference type="Pfam" id="PF00563">
    <property type="entry name" value="EAL"/>
    <property type="match status" value="1"/>
</dbReference>
<dbReference type="NCBIfam" id="TIGR00254">
    <property type="entry name" value="GGDEF"/>
    <property type="match status" value="1"/>
</dbReference>
<dbReference type="Gene3D" id="3.30.70.270">
    <property type="match status" value="1"/>
</dbReference>
<dbReference type="InterPro" id="IPR029787">
    <property type="entry name" value="Nucleotide_cyclase"/>
</dbReference>
<dbReference type="CDD" id="cd01948">
    <property type="entry name" value="EAL"/>
    <property type="match status" value="1"/>
</dbReference>
<dbReference type="InterPro" id="IPR043128">
    <property type="entry name" value="Rev_trsase/Diguanyl_cyclase"/>
</dbReference>
<dbReference type="InterPro" id="IPR052155">
    <property type="entry name" value="Biofilm_reg_signaling"/>
</dbReference>
<dbReference type="SMART" id="SM00052">
    <property type="entry name" value="EAL"/>
    <property type="match status" value="1"/>
</dbReference>
<protein>
    <submittedName>
        <fullName evidence="3">Diguanylate cyclase/phosphodiesterase</fullName>
    </submittedName>
</protein>
<dbReference type="SMART" id="SM00267">
    <property type="entry name" value="GGDEF"/>
    <property type="match status" value="1"/>
</dbReference>
<proteinExistence type="predicted"/>
<name>E1TDN7_BURSG</name>
<dbReference type="PROSITE" id="PS50887">
    <property type="entry name" value="GGDEF"/>
    <property type="match status" value="1"/>
</dbReference>
<reference evidence="3" key="1">
    <citation type="submission" date="2010-09" db="EMBL/GenBank/DDBJ databases">
        <title>Complete sequence of chromosome2 of Burkholderia sp. CCGE1003.</title>
        <authorList>
            <consortium name="US DOE Joint Genome Institute"/>
            <person name="Lucas S."/>
            <person name="Copeland A."/>
            <person name="Lapidus A."/>
            <person name="Cheng J.-F."/>
            <person name="Bruce D."/>
            <person name="Goodwin L."/>
            <person name="Pitluck S."/>
            <person name="Daligault H."/>
            <person name="Davenport K."/>
            <person name="Detter J.C."/>
            <person name="Han C."/>
            <person name="Tapia R."/>
            <person name="Land M."/>
            <person name="Hauser L."/>
            <person name="Jeffries C."/>
            <person name="Kyrpides N."/>
            <person name="Ivanova N."/>
            <person name="Ovchinnikova G."/>
            <person name="Martinez-Romero E."/>
            <person name="Rogel M.A."/>
            <person name="Auchtung J."/>
            <person name="Tiedje J.M."/>
            <person name="Woyke T."/>
        </authorList>
    </citation>
    <scope>NUCLEOTIDE SEQUENCE</scope>
    <source>
        <strain evidence="3">CCGE1003</strain>
    </source>
</reference>
<dbReference type="AlphaFoldDB" id="E1TDN7"/>
<dbReference type="EMBL" id="CP002218">
    <property type="protein sequence ID" value="ADN61163.1"/>
    <property type="molecule type" value="Genomic_DNA"/>
</dbReference>
<dbReference type="OrthoDB" id="9813903at2"/>
<evidence type="ECO:0000313" key="3">
    <source>
        <dbReference type="EMBL" id="ADN61163.1"/>
    </source>
</evidence>
<dbReference type="SUPFAM" id="SSF55073">
    <property type="entry name" value="Nucleotide cyclase"/>
    <property type="match status" value="1"/>
</dbReference>
<feature type="domain" description="GGDEF" evidence="2">
    <location>
        <begin position="71"/>
        <end position="204"/>
    </location>
</feature>